<feature type="transmembrane region" description="Helical" evidence="1">
    <location>
        <begin position="38"/>
        <end position="59"/>
    </location>
</feature>
<dbReference type="RefSeq" id="WP_135088813.1">
    <property type="nucleotide sequence ID" value="NZ_SPDV01000035.1"/>
</dbReference>
<reference evidence="2 3" key="1">
    <citation type="submission" date="2019-03" db="EMBL/GenBank/DDBJ databases">
        <title>Genome sequence of Sphingomonas sp. 17J27-24.</title>
        <authorList>
            <person name="Kim M."/>
            <person name="Maeng S."/>
            <person name="Sathiyaraj S."/>
        </authorList>
    </citation>
    <scope>NUCLEOTIDE SEQUENCE [LARGE SCALE GENOMIC DNA]</scope>
    <source>
        <strain evidence="2 3">17J27-24</strain>
    </source>
</reference>
<protein>
    <submittedName>
        <fullName evidence="2">Uncharacterized protein</fullName>
    </submittedName>
</protein>
<evidence type="ECO:0000256" key="1">
    <source>
        <dbReference type="SAM" id="Phobius"/>
    </source>
</evidence>
<dbReference type="EMBL" id="SPDV01000035">
    <property type="protein sequence ID" value="TFI57266.1"/>
    <property type="molecule type" value="Genomic_DNA"/>
</dbReference>
<name>A0A4Y8ZS71_9SPHN</name>
<dbReference type="Proteomes" id="UP000298213">
    <property type="component" value="Unassembled WGS sequence"/>
</dbReference>
<evidence type="ECO:0000313" key="3">
    <source>
        <dbReference type="Proteomes" id="UP000298213"/>
    </source>
</evidence>
<keyword evidence="3" id="KW-1185">Reference proteome</keyword>
<dbReference type="OrthoDB" id="7391871at2"/>
<comment type="caution">
    <text evidence="2">The sequence shown here is derived from an EMBL/GenBank/DDBJ whole genome shotgun (WGS) entry which is preliminary data.</text>
</comment>
<accession>A0A4Y8ZS71</accession>
<organism evidence="2 3">
    <name type="scientific">Sphingomonas parva</name>
    <dbReference type="NCBI Taxonomy" id="2555898"/>
    <lineage>
        <taxon>Bacteria</taxon>
        <taxon>Pseudomonadati</taxon>
        <taxon>Pseudomonadota</taxon>
        <taxon>Alphaproteobacteria</taxon>
        <taxon>Sphingomonadales</taxon>
        <taxon>Sphingomonadaceae</taxon>
        <taxon>Sphingomonas</taxon>
    </lineage>
</organism>
<evidence type="ECO:0000313" key="2">
    <source>
        <dbReference type="EMBL" id="TFI57266.1"/>
    </source>
</evidence>
<keyword evidence="1" id="KW-1133">Transmembrane helix</keyword>
<proteinExistence type="predicted"/>
<dbReference type="AlphaFoldDB" id="A0A4Y8ZS71"/>
<keyword evidence="1" id="KW-0472">Membrane</keyword>
<sequence>MAKTGAKLYLRAMPLPRPSSPRALWADVRAFTAERSPVQWAAAAVAIIMPTALIALFVADGKTNIQPGPQMIYVESWSANRTDAEIIADQKKDQAKREALQKERQRQFKKLDQDLDRLGI</sequence>
<gene>
    <name evidence="2" type="ORF">E2493_16325</name>
</gene>
<keyword evidence="1" id="KW-0812">Transmembrane</keyword>